<organism evidence="1 2">
    <name type="scientific">Amycolatopsis coloradensis</name>
    <dbReference type="NCBI Taxonomy" id="76021"/>
    <lineage>
        <taxon>Bacteria</taxon>
        <taxon>Bacillati</taxon>
        <taxon>Actinomycetota</taxon>
        <taxon>Actinomycetes</taxon>
        <taxon>Pseudonocardiales</taxon>
        <taxon>Pseudonocardiaceae</taxon>
        <taxon>Amycolatopsis</taxon>
    </lineage>
</organism>
<name>A0ACD5BFH1_9PSEU</name>
<evidence type="ECO:0000313" key="2">
    <source>
        <dbReference type="Proteomes" id="UP001456344"/>
    </source>
</evidence>
<dbReference type="EMBL" id="CP150484">
    <property type="protein sequence ID" value="WYW18120.1"/>
    <property type="molecule type" value="Genomic_DNA"/>
</dbReference>
<gene>
    <name evidence="1" type="ORF">LCL61_21490</name>
</gene>
<accession>A0ACD5BFH1</accession>
<proteinExistence type="predicted"/>
<sequence length="300" mass="32799">MPENSGHRVVVGVDGSESAIRAVRWAADQARRRHAELALVHAIDDESLSHPRPMPTREDLAGMIRMRGHRLLRQARDAAREIAPDLHVSLLLRHERPVQALKDAAENADLLVLGTEGLRPLGRVLVGSVSIALAARAACPVALIRPHVAEADAPHDGPVVVGVDGTRTSEAALALAFEEASWRQTELVALHCWDDVFLSAVFEETHWRLERSEIEESANEVLAERLAGWREKYPDVRVHREVVRGRPADELLKHADRAQLLVVGSRGRGGVAGMLLGSTSQAVMSYALCPVIVAREAADR</sequence>
<dbReference type="Proteomes" id="UP001456344">
    <property type="component" value="Chromosome"/>
</dbReference>
<keyword evidence="2" id="KW-1185">Reference proteome</keyword>
<reference evidence="1" key="1">
    <citation type="submission" date="2023-10" db="EMBL/GenBank/DDBJ databases">
        <title>Whole genome sequencing of actinobacterial strain Amycolatopsis sp. (BCA-696) identifies the underlying plant growth-promoting genes.</title>
        <authorList>
            <person name="Gandham P."/>
            <person name="Vadla N."/>
            <person name="Saji A."/>
            <person name="Srinivas V."/>
            <person name="Ruperao P."/>
            <person name="Selvanayagam S."/>
            <person name="Saxena R.K."/>
            <person name="Rathore A."/>
            <person name="Gopalakrishnan S."/>
            <person name="Thakur V."/>
        </authorList>
    </citation>
    <scope>NUCLEOTIDE SEQUENCE</scope>
    <source>
        <strain evidence="1">BCA-696</strain>
    </source>
</reference>
<evidence type="ECO:0000313" key="1">
    <source>
        <dbReference type="EMBL" id="WYW18120.1"/>
    </source>
</evidence>
<protein>
    <submittedName>
        <fullName evidence="1">Universal stress protein</fullName>
    </submittedName>
</protein>